<keyword evidence="3" id="KW-1185">Reference proteome</keyword>
<accession>A0A8X8Y633</accession>
<organism evidence="2">
    <name type="scientific">Salvia splendens</name>
    <name type="common">Scarlet sage</name>
    <dbReference type="NCBI Taxonomy" id="180675"/>
    <lineage>
        <taxon>Eukaryota</taxon>
        <taxon>Viridiplantae</taxon>
        <taxon>Streptophyta</taxon>
        <taxon>Embryophyta</taxon>
        <taxon>Tracheophyta</taxon>
        <taxon>Spermatophyta</taxon>
        <taxon>Magnoliopsida</taxon>
        <taxon>eudicotyledons</taxon>
        <taxon>Gunneridae</taxon>
        <taxon>Pentapetalae</taxon>
        <taxon>asterids</taxon>
        <taxon>lamiids</taxon>
        <taxon>Lamiales</taxon>
        <taxon>Lamiaceae</taxon>
        <taxon>Nepetoideae</taxon>
        <taxon>Mentheae</taxon>
        <taxon>Salviinae</taxon>
        <taxon>Salvia</taxon>
        <taxon>Salvia subgen. Calosphace</taxon>
        <taxon>core Calosphace</taxon>
    </lineage>
</organism>
<evidence type="ECO:0000256" key="1">
    <source>
        <dbReference type="SAM" id="Phobius"/>
    </source>
</evidence>
<dbReference type="AlphaFoldDB" id="A0A8X8Y633"/>
<dbReference type="EMBL" id="PNBA02000004">
    <property type="protein sequence ID" value="KAG6427020.1"/>
    <property type="molecule type" value="Genomic_DNA"/>
</dbReference>
<name>A0A8X8Y633_SALSN</name>
<dbReference type="Proteomes" id="UP000298416">
    <property type="component" value="Unassembled WGS sequence"/>
</dbReference>
<reference evidence="2" key="1">
    <citation type="submission" date="2018-01" db="EMBL/GenBank/DDBJ databases">
        <authorList>
            <person name="Mao J.F."/>
        </authorList>
    </citation>
    <scope>NUCLEOTIDE SEQUENCE</scope>
    <source>
        <strain evidence="2">Huo1</strain>
        <tissue evidence="2">Leaf</tissue>
    </source>
</reference>
<sequence length="137" mass="14516">MLRAQLSCANPAVLRGGVFFLCCLITDAYLVFMALVLHFWREIGAWHVEIDLTEGAAVGEGAAGHTTAVAQEGAAAVGGIRHQDERVLLVGRVFHKSVCIAAVLMEEELAATAGKNRVMAEAVAAMVVELLPGLDFV</sequence>
<evidence type="ECO:0000313" key="2">
    <source>
        <dbReference type="EMBL" id="KAG6427020.1"/>
    </source>
</evidence>
<proteinExistence type="predicted"/>
<feature type="transmembrane region" description="Helical" evidence="1">
    <location>
        <begin position="12"/>
        <end position="40"/>
    </location>
</feature>
<keyword evidence="1" id="KW-0472">Membrane</keyword>
<keyword evidence="1" id="KW-0812">Transmembrane</keyword>
<gene>
    <name evidence="2" type="ORF">SASPL_111259</name>
</gene>
<reference evidence="2" key="2">
    <citation type="submission" date="2020-08" db="EMBL/GenBank/DDBJ databases">
        <title>Plant Genome Project.</title>
        <authorList>
            <person name="Zhang R.-G."/>
        </authorList>
    </citation>
    <scope>NUCLEOTIDE SEQUENCE</scope>
    <source>
        <strain evidence="2">Huo1</strain>
        <tissue evidence="2">Leaf</tissue>
    </source>
</reference>
<evidence type="ECO:0000313" key="3">
    <source>
        <dbReference type="Proteomes" id="UP000298416"/>
    </source>
</evidence>
<comment type="caution">
    <text evidence="2">The sequence shown here is derived from an EMBL/GenBank/DDBJ whole genome shotgun (WGS) entry which is preliminary data.</text>
</comment>
<keyword evidence="1" id="KW-1133">Transmembrane helix</keyword>
<protein>
    <submittedName>
        <fullName evidence="2">Uncharacterized protein</fullName>
    </submittedName>
</protein>